<dbReference type="OrthoDB" id="6851511at2"/>
<dbReference type="KEGG" id="pstu:UIB01_22290"/>
<accession>A0A023WYK7</accession>
<dbReference type="Proteomes" id="UP000438983">
    <property type="component" value="Plasmid p1_PM101005"/>
</dbReference>
<organism evidence="1 4">
    <name type="scientific">Stutzerimonas stutzeri</name>
    <name type="common">Pseudomonas stutzeri</name>
    <dbReference type="NCBI Taxonomy" id="316"/>
    <lineage>
        <taxon>Bacteria</taxon>
        <taxon>Pseudomonadati</taxon>
        <taxon>Pseudomonadota</taxon>
        <taxon>Gammaproteobacteria</taxon>
        <taxon>Pseudomonadales</taxon>
        <taxon>Pseudomonadaceae</taxon>
        <taxon>Stutzerimonas</taxon>
    </lineage>
</organism>
<dbReference type="Proteomes" id="UP000025238">
    <property type="component" value="Plasmid pLIB119"/>
</dbReference>
<evidence type="ECO:0000313" key="5">
    <source>
        <dbReference type="Proteomes" id="UP000032439"/>
    </source>
</evidence>
<evidence type="ECO:0000313" key="2">
    <source>
        <dbReference type="EMBL" id="KIZ36012.1"/>
    </source>
</evidence>
<keyword evidence="1" id="KW-0614">Plasmid</keyword>
<protein>
    <submittedName>
        <fullName evidence="1">Uncharacterized protein</fullName>
    </submittedName>
</protein>
<evidence type="ECO:0000313" key="6">
    <source>
        <dbReference type="Proteomes" id="UP000438983"/>
    </source>
</evidence>
<sequence length="181" mass="19590">MDEAGKARGRKFAAQIESAGWVLDAGQEDVTSSGGFWLYSYSIPQGSRLVAQLTPEGYRAMCSGEMLKHAAGLSPVDVLAGALSHYDALRPEKRDRASSRDLALALALYASHTQTLKALPRLQGGLSLHFMVFDWHTAQGTRILKPGAAPHPSPITPAELEVFSARVLFEHLVKNPNEQPA</sequence>
<evidence type="ECO:0000313" key="1">
    <source>
        <dbReference type="EMBL" id="AHY45158.1"/>
    </source>
</evidence>
<evidence type="ECO:0000313" key="4">
    <source>
        <dbReference type="Proteomes" id="UP000025238"/>
    </source>
</evidence>
<proteinExistence type="predicted"/>
<dbReference type="Proteomes" id="UP000032439">
    <property type="component" value="Unassembled WGS sequence"/>
</dbReference>
<geneLocation type="plasmid" evidence="3">
    <name>p1_PM101005</name>
</geneLocation>
<geneLocation type="plasmid" evidence="6">
    <name>p1_pm101005</name>
</geneLocation>
<gene>
    <name evidence="3" type="ORF">GQA94_22260</name>
    <name evidence="2" type="ORF">LO50_11310</name>
    <name evidence="1" type="ORF">UIB01_22290</name>
</gene>
<dbReference type="PATRIC" id="fig|316.110.peg.4891"/>
<reference evidence="2 5" key="2">
    <citation type="submission" date="2014-11" db="EMBL/GenBank/DDBJ databases">
        <title>Genomics and ecophysiology of heterotrophic nitrogen fixing bacteria isolated from estuarine surface water.</title>
        <authorList>
            <person name="Bentzon-Tilia M."/>
            <person name="Severin I."/>
            <person name="Hansen L.H."/>
            <person name="Riemann L."/>
        </authorList>
    </citation>
    <scope>NUCLEOTIDE SEQUENCE [LARGE SCALE GENOMIC DNA]</scope>
    <source>
        <strain evidence="2 5">BAL361</strain>
    </source>
</reference>
<dbReference type="EMBL" id="JXXD01000097">
    <property type="protein sequence ID" value="KIZ36012.1"/>
    <property type="molecule type" value="Genomic_DNA"/>
</dbReference>
<geneLocation type="plasmid" evidence="1 4">
    <name>pLIB119</name>
</geneLocation>
<reference evidence="3 6" key="3">
    <citation type="submission" date="2019-12" db="EMBL/GenBank/DDBJ databases">
        <title>Complete genome sequence of Pseudomonas stutzeri.</title>
        <authorList>
            <person name="Lim S.R."/>
            <person name="Kim J.H."/>
        </authorList>
    </citation>
    <scope>NUCLEOTIDE SEQUENCE [LARGE SCALE GENOMIC DNA]</scope>
    <source>
        <strain evidence="3 6">PM101005</strain>
        <plasmid evidence="6">p1_pm101005</plasmid>
        <plasmid evidence="3">p1_PM101005</plasmid>
    </source>
</reference>
<reference evidence="1 4" key="1">
    <citation type="submission" date="2014-03" db="EMBL/GenBank/DDBJ databases">
        <title>Complete genome sequence of Pseudomonas stutzeri 19SMN4.</title>
        <authorList>
            <person name="Brunet-Galmes I."/>
            <person name="Nogales B."/>
            <person name="Busquets A."/>
            <person name="Pena A."/>
            <person name="Gomila M."/>
            <person name="Garcia-Valdes E."/>
            <person name="Lalucat J."/>
            <person name="Bennasar A."/>
            <person name="Bosch R."/>
        </authorList>
    </citation>
    <scope>NUCLEOTIDE SEQUENCE [LARGE SCALE GENOMIC DNA]</scope>
    <source>
        <strain evidence="1 4">19SMN4</strain>
        <plasmid evidence="4">Plasmid pLIB119</plasmid>
        <plasmid evidence="1">pLIB119</plasmid>
    </source>
</reference>
<dbReference type="AlphaFoldDB" id="A0A023WYK7"/>
<name>A0A023WYK7_STUST</name>
<dbReference type="RefSeq" id="WP_040137966.1">
    <property type="nucleotide sequence ID" value="NZ_CP046903.1"/>
</dbReference>
<dbReference type="EMBL" id="CP007510">
    <property type="protein sequence ID" value="AHY45158.1"/>
    <property type="molecule type" value="Genomic_DNA"/>
</dbReference>
<dbReference type="EMBL" id="CP046903">
    <property type="protein sequence ID" value="QGZ32855.1"/>
    <property type="molecule type" value="Genomic_DNA"/>
</dbReference>
<evidence type="ECO:0000313" key="3">
    <source>
        <dbReference type="EMBL" id="QGZ32855.1"/>
    </source>
</evidence>